<dbReference type="EMBL" id="BMAO01032953">
    <property type="protein sequence ID" value="GFQ85929.1"/>
    <property type="molecule type" value="Genomic_DNA"/>
</dbReference>
<protein>
    <submittedName>
        <fullName evidence="1">Uncharacterized protein</fullName>
    </submittedName>
</protein>
<evidence type="ECO:0000313" key="1">
    <source>
        <dbReference type="EMBL" id="GFQ85929.1"/>
    </source>
</evidence>
<comment type="caution">
    <text evidence="1">The sequence shown here is derived from an EMBL/GenBank/DDBJ whole genome shotgun (WGS) entry which is preliminary data.</text>
</comment>
<accession>A0A8X6HG21</accession>
<gene>
    <name evidence="1" type="ORF">TNCT_622071</name>
</gene>
<dbReference type="AlphaFoldDB" id="A0A8X6HG21"/>
<name>A0A8X6HG21_TRICU</name>
<evidence type="ECO:0000313" key="2">
    <source>
        <dbReference type="Proteomes" id="UP000887116"/>
    </source>
</evidence>
<keyword evidence="2" id="KW-1185">Reference proteome</keyword>
<organism evidence="1 2">
    <name type="scientific">Trichonephila clavata</name>
    <name type="common">Joro spider</name>
    <name type="synonym">Nephila clavata</name>
    <dbReference type="NCBI Taxonomy" id="2740835"/>
    <lineage>
        <taxon>Eukaryota</taxon>
        <taxon>Metazoa</taxon>
        <taxon>Ecdysozoa</taxon>
        <taxon>Arthropoda</taxon>
        <taxon>Chelicerata</taxon>
        <taxon>Arachnida</taxon>
        <taxon>Araneae</taxon>
        <taxon>Araneomorphae</taxon>
        <taxon>Entelegynae</taxon>
        <taxon>Araneoidea</taxon>
        <taxon>Nephilidae</taxon>
        <taxon>Trichonephila</taxon>
    </lineage>
</organism>
<proteinExistence type="predicted"/>
<dbReference type="OrthoDB" id="10592800at2759"/>
<sequence length="110" mass="12055">MTLAKCTCRERRTFSTNWESSEHGESSRRGLEMSLIGVTRDLLAISLVRVESSSLEFVVPVAIYPKTDLRNTSPLFDVRISPSLIMSKNASAPTSKSIFPGRAKFGSASS</sequence>
<dbReference type="Proteomes" id="UP000887116">
    <property type="component" value="Unassembled WGS sequence"/>
</dbReference>
<reference evidence="1" key="1">
    <citation type="submission" date="2020-07" db="EMBL/GenBank/DDBJ databases">
        <title>Multicomponent nature underlies the extraordinary mechanical properties of spider dragline silk.</title>
        <authorList>
            <person name="Kono N."/>
            <person name="Nakamura H."/>
            <person name="Mori M."/>
            <person name="Yoshida Y."/>
            <person name="Ohtoshi R."/>
            <person name="Malay A.D."/>
            <person name="Moran D.A.P."/>
            <person name="Tomita M."/>
            <person name="Numata K."/>
            <person name="Arakawa K."/>
        </authorList>
    </citation>
    <scope>NUCLEOTIDE SEQUENCE</scope>
</reference>